<dbReference type="Pfam" id="PF01210">
    <property type="entry name" value="NAD_Gly3P_dh_N"/>
    <property type="match status" value="1"/>
</dbReference>
<protein>
    <submittedName>
        <fullName evidence="5">NADP transhydrogenase subunit alpha</fullName>
    </submittedName>
</protein>
<dbReference type="PANTHER" id="PTHR38015:SF1">
    <property type="entry name" value="OPINE DEHYDROGENASE DOMAIN-CONTAINING PROTEIN"/>
    <property type="match status" value="1"/>
</dbReference>
<feature type="domain" description="Glycerol-3-phosphate dehydrogenase NAD-dependent N-terminal" evidence="3">
    <location>
        <begin position="8"/>
        <end position="109"/>
    </location>
</feature>
<dbReference type="InterPro" id="IPR051729">
    <property type="entry name" value="Opine/Lysopine_DH"/>
</dbReference>
<dbReference type="Proteomes" id="UP000287969">
    <property type="component" value="Chromosome"/>
</dbReference>
<evidence type="ECO:0000313" key="5">
    <source>
        <dbReference type="EMBL" id="QAT62580.1"/>
    </source>
</evidence>
<keyword evidence="1" id="KW-0560">Oxidoreductase</keyword>
<evidence type="ECO:0000313" key="6">
    <source>
        <dbReference type="Proteomes" id="UP000287969"/>
    </source>
</evidence>
<name>A0A410QF02_9FIRM</name>
<dbReference type="InterPro" id="IPR013328">
    <property type="entry name" value="6PGD_dom2"/>
</dbReference>
<evidence type="ECO:0000256" key="2">
    <source>
        <dbReference type="SAM" id="Phobius"/>
    </source>
</evidence>
<dbReference type="SUPFAM" id="SSF48179">
    <property type="entry name" value="6-phosphogluconate dehydrogenase C-terminal domain-like"/>
    <property type="match status" value="1"/>
</dbReference>
<keyword evidence="6" id="KW-1185">Reference proteome</keyword>
<keyword evidence="2" id="KW-1133">Transmembrane helix</keyword>
<keyword evidence="2" id="KW-0812">Transmembrane</keyword>
<dbReference type="InterPro" id="IPR003421">
    <property type="entry name" value="Opine_DH"/>
</dbReference>
<dbReference type="AlphaFoldDB" id="A0A410QF02"/>
<dbReference type="KEGG" id="spoa:EQM13_13910"/>
<organism evidence="5 6">
    <name type="scientific">Acidilutibacter cellobiosedens</name>
    <dbReference type="NCBI Taxonomy" id="2507161"/>
    <lineage>
        <taxon>Bacteria</taxon>
        <taxon>Bacillati</taxon>
        <taxon>Bacillota</taxon>
        <taxon>Tissierellia</taxon>
        <taxon>Tissierellales</taxon>
        <taxon>Acidilutibacteraceae</taxon>
        <taxon>Acidilutibacter</taxon>
    </lineage>
</organism>
<dbReference type="GO" id="GO:0046168">
    <property type="term" value="P:glycerol-3-phosphate catabolic process"/>
    <property type="evidence" value="ECO:0007669"/>
    <property type="project" value="InterPro"/>
</dbReference>
<gene>
    <name evidence="5" type="ORF">EQM13_13910</name>
</gene>
<reference evidence="6" key="1">
    <citation type="submission" date="2019-01" db="EMBL/GenBank/DDBJ databases">
        <title>Draft genomes of a novel of Sporanaerobacter strains.</title>
        <authorList>
            <person name="Ma S."/>
        </authorList>
    </citation>
    <scope>NUCLEOTIDE SEQUENCE [LARGE SCALE GENOMIC DNA]</scope>
    <source>
        <strain evidence="6">NJN-17</strain>
    </source>
</reference>
<evidence type="ECO:0000256" key="1">
    <source>
        <dbReference type="ARBA" id="ARBA00023002"/>
    </source>
</evidence>
<dbReference type="RefSeq" id="WP_071140883.1">
    <property type="nucleotide sequence ID" value="NZ_CP035282.1"/>
</dbReference>
<dbReference type="Pfam" id="PF02317">
    <property type="entry name" value="Octopine_DH"/>
    <property type="match status" value="1"/>
</dbReference>
<dbReference type="PANTHER" id="PTHR38015">
    <property type="entry name" value="BLR6086 PROTEIN"/>
    <property type="match status" value="1"/>
</dbReference>
<feature type="domain" description="Opine dehydrogenase" evidence="4">
    <location>
        <begin position="187"/>
        <end position="328"/>
    </location>
</feature>
<sequence>MNKKIRYSVLGAGNGGIAIAGYIAMKGYEVNLYNRTEENIMSLIKNPIIHLTGEIEGCGRLNKVTDNIREAIENTDIIMVTVPAVGHKFISQNIAPYLEDEQIIILNPGRTGGALEVYENIRNSECTAQDVVVAEAQSLIYACRITGNNEVHIFKSKKEVSLSAIPASRTEEVISKISPIFSQFIPAKDVMETSLNNFGAIFHPAPTLLNSGHIERGITFDYYTEGITPSVGRFIERMDKERMEIADKLNIDTMSAKDWLYETYGSKGDTLYDAVQNNPAYKGLKSPKGLNIRYIYEDVPCSLVPMSSLAKQLDIETPAIDSIIVLSEIITGKNFWEEGRTVKKLGLEGLDKFQIHHLARTGKLLDNKEGVVA</sequence>
<dbReference type="Gene3D" id="3.40.50.720">
    <property type="entry name" value="NAD(P)-binding Rossmann-like Domain"/>
    <property type="match status" value="1"/>
</dbReference>
<evidence type="ECO:0000259" key="4">
    <source>
        <dbReference type="Pfam" id="PF02317"/>
    </source>
</evidence>
<dbReference type="EMBL" id="CP035282">
    <property type="protein sequence ID" value="QAT62580.1"/>
    <property type="molecule type" value="Genomic_DNA"/>
</dbReference>
<dbReference type="OrthoDB" id="1073746at2"/>
<dbReference type="InterPro" id="IPR008927">
    <property type="entry name" value="6-PGluconate_DH-like_C_sf"/>
</dbReference>
<dbReference type="InterPro" id="IPR036291">
    <property type="entry name" value="NAD(P)-bd_dom_sf"/>
</dbReference>
<keyword evidence="2" id="KW-0472">Membrane</keyword>
<dbReference type="GO" id="GO:0051287">
    <property type="term" value="F:NAD binding"/>
    <property type="evidence" value="ECO:0007669"/>
    <property type="project" value="InterPro"/>
</dbReference>
<dbReference type="GO" id="GO:0016616">
    <property type="term" value="F:oxidoreductase activity, acting on the CH-OH group of donors, NAD or NADP as acceptor"/>
    <property type="evidence" value="ECO:0007669"/>
    <property type="project" value="InterPro"/>
</dbReference>
<evidence type="ECO:0000259" key="3">
    <source>
        <dbReference type="Pfam" id="PF01210"/>
    </source>
</evidence>
<feature type="transmembrane region" description="Helical" evidence="2">
    <location>
        <begin position="7"/>
        <end position="25"/>
    </location>
</feature>
<proteinExistence type="predicted"/>
<dbReference type="InterPro" id="IPR011128">
    <property type="entry name" value="G3P_DH_NAD-dep_N"/>
</dbReference>
<dbReference type="Gene3D" id="1.10.1040.10">
    <property type="entry name" value="N-(1-d-carboxylethyl)-l-norvaline Dehydrogenase, domain 2"/>
    <property type="match status" value="1"/>
</dbReference>
<accession>A0A410QF02</accession>
<dbReference type="SUPFAM" id="SSF51735">
    <property type="entry name" value="NAD(P)-binding Rossmann-fold domains"/>
    <property type="match status" value="1"/>
</dbReference>